<accession>A0A8R1TUD3</accession>
<dbReference type="EMBL" id="CMVM020000160">
    <property type="status" value="NOT_ANNOTATED_CDS"/>
    <property type="molecule type" value="Genomic_DNA"/>
</dbReference>
<protein>
    <submittedName>
        <fullName evidence="1">Uncharacterized protein</fullName>
    </submittedName>
</protein>
<dbReference type="PROSITE" id="PS51257">
    <property type="entry name" value="PROKAR_LIPOPROTEIN"/>
    <property type="match status" value="1"/>
</dbReference>
<dbReference type="Proteomes" id="UP000024404">
    <property type="component" value="Unassembled WGS sequence"/>
</dbReference>
<evidence type="ECO:0000313" key="1">
    <source>
        <dbReference type="EnsemblMetazoa" id="OVOC5458.1"/>
    </source>
</evidence>
<name>A0A8R1TUD3_ONCVO</name>
<sequence>MQFERCCFQSLSSILFEFSNHCGMFVLASCKIAKPAFMNY</sequence>
<evidence type="ECO:0000313" key="2">
    <source>
        <dbReference type="Proteomes" id="UP000024404"/>
    </source>
</evidence>
<reference evidence="2" key="1">
    <citation type="submission" date="2013-10" db="EMBL/GenBank/DDBJ databases">
        <title>Genome sequencing of Onchocerca volvulus.</title>
        <authorList>
            <person name="Cotton J."/>
            <person name="Tsai J."/>
            <person name="Stanley E."/>
            <person name="Tracey A."/>
            <person name="Holroyd N."/>
            <person name="Lustigman S."/>
            <person name="Berriman M."/>
        </authorList>
    </citation>
    <scope>NUCLEOTIDE SEQUENCE</scope>
</reference>
<dbReference type="AlphaFoldDB" id="A0A8R1TUD3"/>
<organism evidence="1 2">
    <name type="scientific">Onchocerca volvulus</name>
    <dbReference type="NCBI Taxonomy" id="6282"/>
    <lineage>
        <taxon>Eukaryota</taxon>
        <taxon>Metazoa</taxon>
        <taxon>Ecdysozoa</taxon>
        <taxon>Nematoda</taxon>
        <taxon>Chromadorea</taxon>
        <taxon>Rhabditida</taxon>
        <taxon>Spirurina</taxon>
        <taxon>Spiruromorpha</taxon>
        <taxon>Filarioidea</taxon>
        <taxon>Onchocercidae</taxon>
        <taxon>Onchocerca</taxon>
    </lineage>
</organism>
<proteinExistence type="predicted"/>
<reference evidence="1" key="2">
    <citation type="submission" date="2022-06" db="UniProtKB">
        <authorList>
            <consortium name="EnsemblMetazoa"/>
        </authorList>
    </citation>
    <scope>IDENTIFICATION</scope>
</reference>
<keyword evidence="2" id="KW-1185">Reference proteome</keyword>
<dbReference type="EnsemblMetazoa" id="OVOC5458.1">
    <property type="protein sequence ID" value="OVOC5458.1"/>
    <property type="gene ID" value="WBGene00242267"/>
</dbReference>